<evidence type="ECO:0000256" key="2">
    <source>
        <dbReference type="SAM" id="MobiDB-lite"/>
    </source>
</evidence>
<organism evidence="3 4">
    <name type="scientific">Aquimixticola soesokkakensis</name>
    <dbReference type="NCBI Taxonomy" id="1519096"/>
    <lineage>
        <taxon>Bacteria</taxon>
        <taxon>Pseudomonadati</taxon>
        <taxon>Pseudomonadota</taxon>
        <taxon>Alphaproteobacteria</taxon>
        <taxon>Rhodobacterales</taxon>
        <taxon>Paracoccaceae</taxon>
        <taxon>Aquimixticola</taxon>
    </lineage>
</organism>
<evidence type="ECO:0000313" key="4">
    <source>
        <dbReference type="Proteomes" id="UP000193862"/>
    </source>
</evidence>
<feature type="compositionally biased region" description="Polar residues" evidence="2">
    <location>
        <begin position="575"/>
        <end position="585"/>
    </location>
</feature>
<dbReference type="Proteomes" id="UP000193862">
    <property type="component" value="Unassembled WGS sequence"/>
</dbReference>
<dbReference type="InterPro" id="IPR027417">
    <property type="entry name" value="P-loop_NTPase"/>
</dbReference>
<dbReference type="EMBL" id="FWFS01000009">
    <property type="protein sequence ID" value="SLN56246.1"/>
    <property type="molecule type" value="Genomic_DNA"/>
</dbReference>
<dbReference type="PANTHER" id="PTHR41259:SF1">
    <property type="entry name" value="DOUBLE-STRAND BREAK REPAIR RAD50 ATPASE, PUTATIVE-RELATED"/>
    <property type="match status" value="1"/>
</dbReference>
<name>A0A1Y5T5H4_9RHOB</name>
<dbReference type="PANTHER" id="PTHR41259">
    <property type="entry name" value="DOUBLE-STRAND BREAK REPAIR RAD50 ATPASE, PUTATIVE-RELATED"/>
    <property type="match status" value="1"/>
</dbReference>
<accession>A0A1Y5T5H4</accession>
<protein>
    <submittedName>
        <fullName evidence="3">Chromosome partition protein Smc</fullName>
    </submittedName>
</protein>
<proteinExistence type="predicted"/>
<evidence type="ECO:0000256" key="1">
    <source>
        <dbReference type="SAM" id="Coils"/>
    </source>
</evidence>
<dbReference type="SUPFAM" id="SSF52540">
    <property type="entry name" value="P-loop containing nucleoside triphosphate hydrolases"/>
    <property type="match status" value="1"/>
</dbReference>
<feature type="compositionally biased region" description="Basic and acidic residues" evidence="2">
    <location>
        <begin position="607"/>
        <end position="618"/>
    </location>
</feature>
<feature type="region of interest" description="Disordered" evidence="2">
    <location>
        <begin position="570"/>
        <end position="629"/>
    </location>
</feature>
<dbReference type="RefSeq" id="WP_085837195.1">
    <property type="nucleotide sequence ID" value="NZ_FWFS01000009.1"/>
</dbReference>
<dbReference type="AlphaFoldDB" id="A0A1Y5T5H4"/>
<keyword evidence="1" id="KW-0175">Coiled coil</keyword>
<feature type="compositionally biased region" description="Acidic residues" evidence="2">
    <location>
        <begin position="586"/>
        <end position="597"/>
    </location>
</feature>
<reference evidence="3 4" key="1">
    <citation type="submission" date="2017-03" db="EMBL/GenBank/DDBJ databases">
        <authorList>
            <person name="Afonso C.L."/>
            <person name="Miller P.J."/>
            <person name="Scott M.A."/>
            <person name="Spackman E."/>
            <person name="Goraichik I."/>
            <person name="Dimitrov K.M."/>
            <person name="Suarez D.L."/>
            <person name="Swayne D.E."/>
        </authorList>
    </citation>
    <scope>NUCLEOTIDE SEQUENCE [LARGE SCALE GENOMIC DNA]</scope>
    <source>
        <strain evidence="3 4">CECT 8620</strain>
    </source>
</reference>
<sequence>MKLLSLQLTNVRKFAGKTATISGIGDGITVVSQANEFGKSTFFDGIYALFFEKYGSSAKPVKSLQPYGGGAVEVAADIATQTGRFRVEKRFLSRKSARIIRLSDMAVVAQDDEAERWISQMLGAGKAQSGGGGEGPAGLLWVRQGVLGLEAETPKDRAAMTETRRDLLSSVAGEIDTMTGGRRMDRVMRRVAEELGVLHTKTGRPTGAFKAALDLATTLETDHAALESQVTDLEEALGARKAARATLQRLADPQATALRAQALEAARRDLEVAQAHAGKVAQAAQALKLAQLAATGADQSLQGFLLAQTTLDEAQKAQEAASGQARAADRQVRDHKARHAEAAAVLEAARTRLAQARQRLDVAHGQADARAAQGEARQLGDQITKAQAQISLRDTALARVNACGATAAWLSQVEAQAREVTQLAGQVAAQTTTLRLSYAGQDGGGDGRGDGAGDSGRVLLDGQVLAADRDVTVSGTQVLTLEGIGALEVHAPAPSGDAPERLRQVQADLEALLAQVGVQTIVEARARATARQEDAAAVELARAVLVTLAPEGLEALQAAKAAVDLRATAARAPRASQTDSPQDTDSPQETDIPDESIDALRATVTRLEGEEASARRDASGAQADHSQARETAISAEATLQVAQDSLARAQGQAGPPEDVADRRAALLQAQAEAAEELRVAQAADADLRASAPDLATAEAEFARCEQVVAEAARQSRDLGEQHAALTAMIQTLAGGGIEERRDEVAGQLEAARADVARFAAQAGALTRLRDALEAERQAARETYFGPVQEELKPLLAILHREASLQFDSDSLLPAGLRRGATEEGLEDLSGGTREQIAILTRLAFARLFARQGLHMPIVLDDALVFSDDARIVKMFTALTRVAQNQQILVFSCRQMAFENLGGTRPQVTVEQA</sequence>
<dbReference type="Gene3D" id="3.40.50.300">
    <property type="entry name" value="P-loop containing nucleotide triphosphate hydrolases"/>
    <property type="match status" value="2"/>
</dbReference>
<evidence type="ECO:0000313" key="3">
    <source>
        <dbReference type="EMBL" id="SLN56246.1"/>
    </source>
</evidence>
<feature type="coiled-coil region" evidence="1">
    <location>
        <begin position="311"/>
        <end position="389"/>
    </location>
</feature>
<keyword evidence="4" id="KW-1185">Reference proteome</keyword>
<dbReference type="OrthoDB" id="7069379at2"/>
<gene>
    <name evidence="3" type="primary">smc_2</name>
    <name evidence="3" type="ORF">AQS8620_02478</name>
</gene>